<dbReference type="AlphaFoldDB" id="A0A7X3FMJ5"/>
<proteinExistence type="predicted"/>
<reference evidence="1 2" key="1">
    <citation type="journal article" date="2019" name="Microorganisms">
        <title>Paenibacillus lutrae sp. nov., A Chitinolytic Species Isolated from A River Otter in Castril Natural Park, Granada, Spain.</title>
        <authorList>
            <person name="Rodriguez M."/>
            <person name="Reina J.C."/>
            <person name="Bejar V."/>
            <person name="Llamas I."/>
        </authorList>
    </citation>
    <scope>NUCLEOTIDE SEQUENCE [LARGE SCALE GENOMIC DNA]</scope>
    <source>
        <strain evidence="1 2">N10</strain>
    </source>
</reference>
<accession>A0A7X3FMJ5</accession>
<dbReference type="OrthoDB" id="2613601at2"/>
<name>A0A7X3FMJ5_9BACL</name>
<dbReference type="EMBL" id="RHLK01000022">
    <property type="protein sequence ID" value="MVP02358.1"/>
    <property type="molecule type" value="Genomic_DNA"/>
</dbReference>
<keyword evidence="2" id="KW-1185">Reference proteome</keyword>
<organism evidence="1 2">
    <name type="scientific">Paenibacillus lutrae</name>
    <dbReference type="NCBI Taxonomy" id="2078573"/>
    <lineage>
        <taxon>Bacteria</taxon>
        <taxon>Bacillati</taxon>
        <taxon>Bacillota</taxon>
        <taxon>Bacilli</taxon>
        <taxon>Bacillales</taxon>
        <taxon>Paenibacillaceae</taxon>
        <taxon>Paenibacillus</taxon>
    </lineage>
</organism>
<gene>
    <name evidence="1" type="ORF">EDM21_23010</name>
</gene>
<dbReference type="RefSeq" id="WP_157338723.1">
    <property type="nucleotide sequence ID" value="NZ_RHLK01000022.1"/>
</dbReference>
<sequence>MEHMHRIQVDPVSILLIDDQTGHILRAIRWNEIFRVHYSKYENEQRSDRCLIFDYEYGEYVEICDNATGFDLLLGRMDEIVPLEDAAWSRKIKECENGKVTTLYEAG</sequence>
<comment type="caution">
    <text evidence="1">The sequence shown here is derived from an EMBL/GenBank/DDBJ whole genome shotgun (WGS) entry which is preliminary data.</text>
</comment>
<evidence type="ECO:0000313" key="2">
    <source>
        <dbReference type="Proteomes" id="UP000490800"/>
    </source>
</evidence>
<evidence type="ECO:0000313" key="1">
    <source>
        <dbReference type="EMBL" id="MVP02358.1"/>
    </source>
</evidence>
<dbReference type="Proteomes" id="UP000490800">
    <property type="component" value="Unassembled WGS sequence"/>
</dbReference>
<protein>
    <submittedName>
        <fullName evidence="1">Uncharacterized protein</fullName>
    </submittedName>
</protein>